<dbReference type="InterPro" id="IPR011749">
    <property type="entry name" value="CHP02243"/>
</dbReference>
<dbReference type="EMBL" id="FCNW02000005">
    <property type="protein sequence ID" value="SAL28083.1"/>
    <property type="molecule type" value="Genomic_DNA"/>
</dbReference>
<keyword evidence="3" id="KW-1185">Reference proteome</keyword>
<organism evidence="2 3">
    <name type="scientific">Caballeronia humi</name>
    <dbReference type="NCBI Taxonomy" id="326474"/>
    <lineage>
        <taxon>Bacteria</taxon>
        <taxon>Pseudomonadati</taxon>
        <taxon>Pseudomonadota</taxon>
        <taxon>Betaproteobacteria</taxon>
        <taxon>Burkholderiales</taxon>
        <taxon>Burkholderiaceae</taxon>
        <taxon>Caballeronia</taxon>
    </lineage>
</organism>
<dbReference type="Proteomes" id="UP000054977">
    <property type="component" value="Unassembled WGS sequence"/>
</dbReference>
<proteinExistence type="predicted"/>
<evidence type="ECO:0000256" key="1">
    <source>
        <dbReference type="SAM" id="MobiDB-lite"/>
    </source>
</evidence>
<name>A0A158G899_9BURK</name>
<evidence type="ECO:0000313" key="2">
    <source>
        <dbReference type="EMBL" id="SAL28083.1"/>
    </source>
</evidence>
<protein>
    <submittedName>
        <fullName evidence="2">Baseplate J-like protein</fullName>
    </submittedName>
</protein>
<feature type="region of interest" description="Disordered" evidence="1">
    <location>
        <begin position="282"/>
        <end position="313"/>
    </location>
</feature>
<gene>
    <name evidence="2" type="ORF">AWB65_01656</name>
</gene>
<comment type="caution">
    <text evidence="2">The sequence shown here is derived from an EMBL/GenBank/DDBJ whole genome shotgun (WGS) entry which is preliminary data.</text>
</comment>
<dbReference type="STRING" id="326474.AWB65_01656"/>
<sequence length="1041" mass="110075">MTPQNAPLVRTQRLSASRIGAVLARELESQAQIVVREQDRDPLREALGQVFAHYCDVLTDRLNRAPDAHLFAFTQLLGAAREAAVPARAPLVFKAARGAANVPVPVVPRYTEVAAPPAAGESEAVVFQTEADLEVVRADITRAVAVDTGRRLVADANGVLAGTGLPPGVDPFAHAVPLMRAMLIGHPTLWATPDLIGFSLQADIARPGAREPGTQLSWGIATADGFAALTPLLDTTNGLTQSGEVRFGALTEGVRVTPFALHGVTNCWLTCRIVPAVVRPAPQAPAADSPSEPAKATATAPATPEAPSASARTASAPLTIAGLRLFADRALEAAPVEAALFGRLPLDVTRDFYPFGERPRFGDVFYLASGSFAIANARAVLSIQLTNPAGVAPDASPIPPVSRAGDPRVQWEMHTRAGWVPIAVDDKTHALTRNGAVSFGIPADVEATSIGGVTSGWLRVRLVSGNYVPELRPADPVVIPIDAPPSIARIRVSMSLHIGPVLPERVVIEDGLEARHVVVAALPQFPAFSPFQPYDTEGRALYLALAADPAQLAKRTLNVYFALAANDARPVCRVDESAFVQRWQVRGATRWHDCTVIDRTGALMHPGIVSVTIGEDVAPWTTTALDPNPALVWLRVMLAASVATPGDEGALVPVADPDRLAAARASVRPAGSAPCDDSALLAVRLIALNAVSAIQSIRLERELVGSSSGRPSQSFRLARSPVVGEVLLEVREGQESQPVDPRDWVRWTCVEDFTGASHDARVFTLDRTSGTVRFGDGRHGRIPPAGGNSVRASYNAGGGARGNQPACTVAQLRTTIPYIQSAANCDAATGGQDAVDNTWLRATALARIRHRDRAVCAEDYADLARRASPQVARAMCRGARDLSKTGASNQPEQGVVSVLIVPHSADAEPQPARALLERVRSYLLARCAAGVEVILLGPAYLRASVDAQIVVASGASPVRVAAACEARVNAFLHPVTGNAGGEGWSFGEIPHASDLLAMLRIVDGIDHVRGLRIFFDASEPDLRERGDFLVCAGRHTIRASG</sequence>
<accession>A0A158G899</accession>
<evidence type="ECO:0000313" key="3">
    <source>
        <dbReference type="Proteomes" id="UP000054977"/>
    </source>
</evidence>
<reference evidence="2" key="1">
    <citation type="submission" date="2016-01" db="EMBL/GenBank/DDBJ databases">
        <authorList>
            <person name="Peeters C."/>
        </authorList>
    </citation>
    <scope>NUCLEOTIDE SEQUENCE [LARGE SCALE GENOMIC DNA]</scope>
    <source>
        <strain evidence="2">LMG 22934</strain>
    </source>
</reference>
<dbReference type="NCBIfam" id="TIGR02243">
    <property type="entry name" value="putative baseplate assembly protein"/>
    <property type="match status" value="1"/>
</dbReference>
<dbReference type="AlphaFoldDB" id="A0A158G899"/>